<evidence type="ECO:0000313" key="4">
    <source>
        <dbReference type="Proteomes" id="UP000272010"/>
    </source>
</evidence>
<evidence type="ECO:0000313" key="3">
    <source>
        <dbReference type="EMBL" id="AYF03685.1"/>
    </source>
</evidence>
<dbReference type="PANTHER" id="PTHR22550:SF18">
    <property type="entry name" value="VWFA DOMAIN-CONTAINING PROTEIN"/>
    <property type="match status" value="1"/>
</dbReference>
<keyword evidence="3" id="KW-0614">Plasmid</keyword>
<evidence type="ECO:0000259" key="2">
    <source>
        <dbReference type="PROSITE" id="PS50234"/>
    </source>
</evidence>
<evidence type="ECO:0000256" key="1">
    <source>
        <dbReference type="SAM" id="Phobius"/>
    </source>
</evidence>
<reference evidence="4" key="1">
    <citation type="submission" date="2018-07" db="EMBL/GenBank/DDBJ databases">
        <title>Genome Structure of the Opportunistic Pathogen Paracoccus yeei (Alphaproteobacteria) and Identification of Putative Virulence Factors.</title>
        <authorList>
            <person name="Lasek R."/>
            <person name="Szuplewska M."/>
            <person name="Mitura M."/>
            <person name="Decewicz P."/>
            <person name="Chmielowska C."/>
            <person name="Pawlot A."/>
            <person name="Sentkowska D."/>
            <person name="Czarnecki J."/>
            <person name="Bartosik D."/>
        </authorList>
    </citation>
    <scope>NUCLEOTIDE SEQUENCE [LARGE SCALE GENOMIC DNA]</scope>
    <source>
        <strain evidence="4">CCUG 32053</strain>
        <plasmid evidence="4">pyee2</plasmid>
    </source>
</reference>
<gene>
    <name evidence="3" type="ORF">PY32053_04147</name>
</gene>
<keyword evidence="1" id="KW-1133">Transmembrane helix</keyword>
<keyword evidence="1" id="KW-0472">Membrane</keyword>
<dbReference type="Pfam" id="PF00092">
    <property type="entry name" value="VWA"/>
    <property type="match status" value="1"/>
</dbReference>
<organism evidence="3 4">
    <name type="scientific">Paracoccus yeei</name>
    <dbReference type="NCBI Taxonomy" id="147645"/>
    <lineage>
        <taxon>Bacteria</taxon>
        <taxon>Pseudomonadati</taxon>
        <taxon>Pseudomonadota</taxon>
        <taxon>Alphaproteobacteria</taxon>
        <taxon>Rhodobacterales</taxon>
        <taxon>Paracoccaceae</taxon>
        <taxon>Paracoccus</taxon>
    </lineage>
</organism>
<feature type="transmembrane region" description="Helical" evidence="1">
    <location>
        <begin position="299"/>
        <end position="317"/>
    </location>
</feature>
<keyword evidence="1" id="KW-0812">Transmembrane</keyword>
<dbReference type="InterPro" id="IPR036465">
    <property type="entry name" value="vWFA_dom_sf"/>
</dbReference>
<feature type="domain" description="VWFA" evidence="2">
    <location>
        <begin position="93"/>
        <end position="277"/>
    </location>
</feature>
<dbReference type="PANTHER" id="PTHR22550">
    <property type="entry name" value="SPORE GERMINATION PROTEIN"/>
    <property type="match status" value="1"/>
</dbReference>
<geneLocation type="plasmid" evidence="4">
    <name>pyee2</name>
</geneLocation>
<dbReference type="EMBL" id="CP031080">
    <property type="protein sequence ID" value="AYF03685.1"/>
    <property type="molecule type" value="Genomic_DNA"/>
</dbReference>
<dbReference type="InterPro" id="IPR050768">
    <property type="entry name" value="UPF0353/GerABKA_families"/>
</dbReference>
<dbReference type="PROSITE" id="PS50234">
    <property type="entry name" value="VWFA"/>
    <property type="match status" value="1"/>
</dbReference>
<dbReference type="InterPro" id="IPR002035">
    <property type="entry name" value="VWF_A"/>
</dbReference>
<accession>A0A386USI7</accession>
<dbReference type="SUPFAM" id="SSF53300">
    <property type="entry name" value="vWA-like"/>
    <property type="match status" value="1"/>
</dbReference>
<dbReference type="Gene3D" id="3.40.50.410">
    <property type="entry name" value="von Willebrand factor, type A domain"/>
    <property type="match status" value="1"/>
</dbReference>
<proteinExistence type="predicted"/>
<dbReference type="SMART" id="SM00327">
    <property type="entry name" value="VWA"/>
    <property type="match status" value="1"/>
</dbReference>
<protein>
    <submittedName>
        <fullName evidence="3">VWA domain-containing protein</fullName>
    </submittedName>
</protein>
<sequence length="330" mass="34850">MLDFAWPLALLALPLPLAVWWLVPPRRETTPALRLPFFAQVTRGLDPGPGAVALPRSAVQMGLAVLLWCLATATLARPEWLGPPETRTEAARDIMLGVDISGSMQTRDFIGADGTRLARLDGVRAVLDDFIARRTDDRPGLVVFGSAAYVLVPLTCDSAAARALLDTLAPGMAGQNTVLGDAVGLAIQSLAASHADQRVMILLSDGSDTASRMAPAKAAAIAAQNGVTLHTIAVGDPDAAAEDKVDIATLQAMAGATGGSFHRAEDATTLGEIYDSIDRLHPVRARAVSWRPRHPLSQWTAGAFVALVLLAYALALLRPVALRREERGVA</sequence>
<dbReference type="Proteomes" id="UP000272010">
    <property type="component" value="Plasmid pYEE2"/>
</dbReference>
<name>A0A386USI7_9RHOB</name>
<dbReference type="AlphaFoldDB" id="A0A386USI7"/>
<dbReference type="RefSeq" id="WP_120444585.1">
    <property type="nucleotide sequence ID" value="NZ_CP031080.1"/>
</dbReference>